<name>A0A8E2I687_9BACI</name>
<dbReference type="CDD" id="cd02440">
    <property type="entry name" value="AdoMet_MTases"/>
    <property type="match status" value="1"/>
</dbReference>
<evidence type="ECO:0000259" key="1">
    <source>
        <dbReference type="Pfam" id="PF13847"/>
    </source>
</evidence>
<dbReference type="Pfam" id="PF13847">
    <property type="entry name" value="Methyltransf_31"/>
    <property type="match status" value="1"/>
</dbReference>
<gene>
    <name evidence="2" type="ORF">BWZ43_15825</name>
</gene>
<keyword evidence="3" id="KW-1185">Reference proteome</keyword>
<dbReference type="InterPro" id="IPR025714">
    <property type="entry name" value="Methyltranfer_dom"/>
</dbReference>
<dbReference type="Proteomes" id="UP000189761">
    <property type="component" value="Unassembled WGS sequence"/>
</dbReference>
<dbReference type="RefSeq" id="WP_071975486.1">
    <property type="nucleotide sequence ID" value="NZ_CP065424.1"/>
</dbReference>
<feature type="domain" description="Methyltransferase" evidence="1">
    <location>
        <begin position="35"/>
        <end position="144"/>
    </location>
</feature>
<dbReference type="SUPFAM" id="SSF53335">
    <property type="entry name" value="S-adenosyl-L-methionine-dependent methyltransferases"/>
    <property type="match status" value="1"/>
</dbReference>
<dbReference type="Gene3D" id="3.40.50.150">
    <property type="entry name" value="Vaccinia Virus protein VP39"/>
    <property type="match status" value="1"/>
</dbReference>
<dbReference type="InterPro" id="IPR029063">
    <property type="entry name" value="SAM-dependent_MTases_sf"/>
</dbReference>
<comment type="caution">
    <text evidence="2">The sequence shown here is derived from an EMBL/GenBank/DDBJ whole genome shotgun (WGS) entry which is preliminary data.</text>
</comment>
<dbReference type="GO" id="GO:0008168">
    <property type="term" value="F:methyltransferase activity"/>
    <property type="evidence" value="ECO:0007669"/>
    <property type="project" value="UniProtKB-KW"/>
</dbReference>
<reference evidence="2 3" key="1">
    <citation type="submission" date="2017-01" db="EMBL/GenBank/DDBJ databases">
        <title>Draft genome sequence of Bacillus oleronius.</title>
        <authorList>
            <person name="Allam M."/>
        </authorList>
    </citation>
    <scope>NUCLEOTIDE SEQUENCE [LARGE SCALE GENOMIC DNA]</scope>
    <source>
        <strain evidence="2 3">DSM 9356</strain>
    </source>
</reference>
<evidence type="ECO:0000313" key="2">
    <source>
        <dbReference type="EMBL" id="OOP67427.1"/>
    </source>
</evidence>
<proteinExistence type="predicted"/>
<dbReference type="AlphaFoldDB" id="A0A8E2I687"/>
<evidence type="ECO:0000313" key="3">
    <source>
        <dbReference type="Proteomes" id="UP000189761"/>
    </source>
</evidence>
<dbReference type="GO" id="GO:0032259">
    <property type="term" value="P:methylation"/>
    <property type="evidence" value="ECO:0007669"/>
    <property type="project" value="UniProtKB-KW"/>
</dbReference>
<organism evidence="2 3">
    <name type="scientific">Heyndrickxia oleronia</name>
    <dbReference type="NCBI Taxonomy" id="38875"/>
    <lineage>
        <taxon>Bacteria</taxon>
        <taxon>Bacillati</taxon>
        <taxon>Bacillota</taxon>
        <taxon>Bacilli</taxon>
        <taxon>Bacillales</taxon>
        <taxon>Bacillaceae</taxon>
        <taxon>Heyndrickxia</taxon>
    </lineage>
</organism>
<keyword evidence="2" id="KW-0489">Methyltransferase</keyword>
<accession>A0A8E2I687</accession>
<sequence length="248" mass="28567">MDRNKFSAIAHKNHSFYNPVNPAKIDKVVEILSLTANDKVIDIGAGKGEILLRIIEKYSSNCIAIEQYSNFVEQLKVNAKNRGALNNIEILNQDANLTIKTLNQEFKVGICIGSSHVLGGYQNTIESLKNIVVKGGYILIGELYWRKKPDKEYLHLFGVKEEEILYHTQNIFTAEDYGLIPLWSTVANEDDFDAYEWLYSKSIEDYCYMTPEDPDCPAMLEKIRSWREMYLKWGRDTLGFGLYLFRNV</sequence>
<keyword evidence="2" id="KW-0808">Transferase</keyword>
<protein>
    <submittedName>
        <fullName evidence="2">SAM-dependent methyltransferase</fullName>
    </submittedName>
</protein>
<dbReference type="EMBL" id="MTLA01000195">
    <property type="protein sequence ID" value="OOP67427.1"/>
    <property type="molecule type" value="Genomic_DNA"/>
</dbReference>